<accession>A0A7D5UZF6</accession>
<dbReference type="KEGG" id="mbrn:26247216"/>
<protein>
    <submittedName>
        <fullName evidence="4">Ubiquitin-conjugating enzyme E2 14</fullName>
    </submittedName>
</protein>
<evidence type="ECO:0000313" key="4">
    <source>
        <dbReference type="EMBL" id="QLI70617.1"/>
    </source>
</evidence>
<keyword evidence="5" id="KW-1185">Reference proteome</keyword>
<sequence>MSTKRISKVHIPPGPHAASIFFPLSTKEEEKPNPRQEYAEISQSPPEGFTISLPPNESIHTWQITLVPPPASPFHPGKYGILLTLPVEYPFKPPAVRFTTRLYHPNVTNDSLGNVCLGILKPENWKPSTKVAAVLDALRNLLVEPQPDDPLEERIADEYRNDRPAWDKNVRLHVDKYARGEPVFPPVTK</sequence>
<dbReference type="InterPro" id="IPR050113">
    <property type="entry name" value="Ub_conjugating_enzyme"/>
</dbReference>
<organism evidence="4 5">
    <name type="scientific">Metarhizium brunneum</name>
    <dbReference type="NCBI Taxonomy" id="500148"/>
    <lineage>
        <taxon>Eukaryota</taxon>
        <taxon>Fungi</taxon>
        <taxon>Dikarya</taxon>
        <taxon>Ascomycota</taxon>
        <taxon>Pezizomycotina</taxon>
        <taxon>Sordariomycetes</taxon>
        <taxon>Hypocreomycetidae</taxon>
        <taxon>Hypocreales</taxon>
        <taxon>Clavicipitaceae</taxon>
        <taxon>Metarhizium</taxon>
    </lineage>
</organism>
<dbReference type="EMBL" id="CP058935">
    <property type="protein sequence ID" value="QLI70617.1"/>
    <property type="molecule type" value="Genomic_DNA"/>
</dbReference>
<evidence type="ECO:0000256" key="2">
    <source>
        <dbReference type="SAM" id="MobiDB-lite"/>
    </source>
</evidence>
<feature type="compositionally biased region" description="Basic and acidic residues" evidence="2">
    <location>
        <begin position="26"/>
        <end position="38"/>
    </location>
</feature>
<dbReference type="Pfam" id="PF00179">
    <property type="entry name" value="UQ_con"/>
    <property type="match status" value="1"/>
</dbReference>
<dbReference type="SUPFAM" id="SSF54495">
    <property type="entry name" value="UBC-like"/>
    <property type="match status" value="1"/>
</dbReference>
<dbReference type="GeneID" id="26247216"/>
<proteinExistence type="predicted"/>
<evidence type="ECO:0000256" key="1">
    <source>
        <dbReference type="ARBA" id="ARBA00022786"/>
    </source>
</evidence>
<name>A0A7D5UZF6_9HYPO</name>
<gene>
    <name evidence="4" type="primary">ubc14</name>
    <name evidence="4" type="ORF">G6M90_00g068980</name>
</gene>
<dbReference type="Proteomes" id="UP000510686">
    <property type="component" value="Chromosome 4"/>
</dbReference>
<feature type="region of interest" description="Disordered" evidence="2">
    <location>
        <begin position="1"/>
        <end position="47"/>
    </location>
</feature>
<dbReference type="Gene3D" id="3.10.110.10">
    <property type="entry name" value="Ubiquitin Conjugating Enzyme"/>
    <property type="match status" value="1"/>
</dbReference>
<dbReference type="SMART" id="SM00212">
    <property type="entry name" value="UBCc"/>
    <property type="match status" value="1"/>
</dbReference>
<evidence type="ECO:0000259" key="3">
    <source>
        <dbReference type="PROSITE" id="PS50127"/>
    </source>
</evidence>
<dbReference type="PANTHER" id="PTHR24067">
    <property type="entry name" value="UBIQUITIN-CONJUGATING ENZYME E2"/>
    <property type="match status" value="1"/>
</dbReference>
<dbReference type="RefSeq" id="XP_014539996.1">
    <property type="nucleotide sequence ID" value="XM_014684510.1"/>
</dbReference>
<dbReference type="OrthoDB" id="9978460at2759"/>
<dbReference type="InterPro" id="IPR016135">
    <property type="entry name" value="UBQ-conjugating_enzyme/RWD"/>
</dbReference>
<feature type="domain" description="UBC core" evidence="3">
    <location>
        <begin position="29"/>
        <end position="179"/>
    </location>
</feature>
<keyword evidence="1" id="KW-0833">Ubl conjugation pathway</keyword>
<reference evidence="4 5" key="1">
    <citation type="submission" date="2020-07" db="EMBL/GenBank/DDBJ databases">
        <title>Telomere length de novo assembly of all 7 chromosomes of the fungus, Metarhizium brunneum, using a novel assembly pipeline.</title>
        <authorList>
            <person name="Saud z."/>
            <person name="Kortsinoglou A."/>
            <person name="Kouvelis V.N."/>
            <person name="Butt T.M."/>
        </authorList>
    </citation>
    <scope>NUCLEOTIDE SEQUENCE [LARGE SCALE GENOMIC DNA]</scope>
    <source>
        <strain evidence="4 5">4556</strain>
    </source>
</reference>
<dbReference type="PROSITE" id="PS50127">
    <property type="entry name" value="UBC_2"/>
    <property type="match status" value="1"/>
</dbReference>
<dbReference type="AlphaFoldDB" id="A0A7D5UZF6"/>
<evidence type="ECO:0000313" key="5">
    <source>
        <dbReference type="Proteomes" id="UP000510686"/>
    </source>
</evidence>
<dbReference type="InterPro" id="IPR000608">
    <property type="entry name" value="UBC"/>
</dbReference>